<dbReference type="AlphaFoldDB" id="A0A532USM0"/>
<gene>
    <name evidence="1" type="ORF">CEE37_13290</name>
</gene>
<dbReference type="EMBL" id="NJBN01000011">
    <property type="protein sequence ID" value="TKJ37933.1"/>
    <property type="molecule type" value="Genomic_DNA"/>
</dbReference>
<dbReference type="Proteomes" id="UP000319619">
    <property type="component" value="Unassembled WGS sequence"/>
</dbReference>
<evidence type="ECO:0000313" key="2">
    <source>
        <dbReference type="Proteomes" id="UP000319619"/>
    </source>
</evidence>
<comment type="caution">
    <text evidence="1">The sequence shown here is derived from an EMBL/GenBank/DDBJ whole genome shotgun (WGS) entry which is preliminary data.</text>
</comment>
<evidence type="ECO:0008006" key="3">
    <source>
        <dbReference type="Google" id="ProtNLM"/>
    </source>
</evidence>
<organism evidence="1 2">
    <name type="scientific">candidate division LCP-89 bacterium B3_LCP</name>
    <dbReference type="NCBI Taxonomy" id="2012998"/>
    <lineage>
        <taxon>Bacteria</taxon>
        <taxon>Pseudomonadati</taxon>
        <taxon>Bacteria division LCP-89</taxon>
    </lineage>
</organism>
<sequence length="501" mass="55565">MKRLSTLVLILGLAFALPVIAQPWSLLFWSGPGSFSGYQILGVEFAQDWFFVAATEQGTMTPVIIKFDRDGNLIGIFNQSTTGWGWRDLTYDGSYIYGSGNTTIEAMDLNGNLVPSMNIPGPINPCGALAYDPEFDHFWVTSWSDQLYEIDRNGNVISSGNHGLSGLYGIAWDDGDPDGPWLWMVDQVGGLTFYQFDPRSHVFTGLTYTLPLLPGLTSQTAGGLFFTDEWNPDYYVVGGNVQGTPGDGIYILEMYPNIIQYDIFVDIDYVSGSPVPNSGGNLYFDIFIENQGNIPADFDAWLAVSYEGQDPITLITRSLEDFPPGGIIERQDMWYPVPRTWPSGYYLFYCCVGIEGQVTWSYDFFEFVKSGNTLGNELVLRPTEGVPNPFEVVFIEKVNTIDDYVFSSAFPNPFNPTTTISFQLPVASMVKLDVFDVRGNIIGARHATLLGRYKTDPYAEGFYPPGTHQITFDGSGLVSGIYIYRLSAGDFSASGKMVLMK</sequence>
<reference evidence="1 2" key="1">
    <citation type="submission" date="2017-06" db="EMBL/GenBank/DDBJ databases">
        <title>Novel microbial phyla capable of carbon fixation and sulfur reduction in deep-sea sediments.</title>
        <authorList>
            <person name="Huang J."/>
            <person name="Baker B."/>
            <person name="Wang Y."/>
        </authorList>
    </citation>
    <scope>NUCLEOTIDE SEQUENCE [LARGE SCALE GENOMIC DNA]</scope>
    <source>
        <strain evidence="1">B3_LCP</strain>
    </source>
</reference>
<accession>A0A532USM0</accession>
<dbReference type="SUPFAM" id="SSF75011">
    <property type="entry name" value="3-carboxy-cis,cis-mucoante lactonizing enzyme"/>
    <property type="match status" value="1"/>
</dbReference>
<proteinExistence type="predicted"/>
<protein>
    <recommendedName>
        <fullName evidence="3">Secretion system C-terminal sorting domain-containing protein</fullName>
    </recommendedName>
</protein>
<name>A0A532USM0_UNCL8</name>
<evidence type="ECO:0000313" key="1">
    <source>
        <dbReference type="EMBL" id="TKJ37933.1"/>
    </source>
</evidence>